<keyword evidence="2" id="KW-0808">Transferase</keyword>
<evidence type="ECO:0000256" key="1">
    <source>
        <dbReference type="ARBA" id="ARBA00022603"/>
    </source>
</evidence>
<organism evidence="5 6">
    <name type="scientific">Sphingomonas kyeonggiensis</name>
    <dbReference type="NCBI Taxonomy" id="1268553"/>
    <lineage>
        <taxon>Bacteria</taxon>
        <taxon>Pseudomonadati</taxon>
        <taxon>Pseudomonadota</taxon>
        <taxon>Alphaproteobacteria</taxon>
        <taxon>Sphingomonadales</taxon>
        <taxon>Sphingomonadaceae</taxon>
        <taxon>Sphingomonas</taxon>
    </lineage>
</organism>
<name>A0A7W7JXX7_9SPHN</name>
<evidence type="ECO:0000256" key="2">
    <source>
        <dbReference type="ARBA" id="ARBA00022679"/>
    </source>
</evidence>
<proteinExistence type="predicted"/>
<evidence type="ECO:0000313" key="5">
    <source>
        <dbReference type="EMBL" id="MBB4837279.1"/>
    </source>
</evidence>
<comment type="caution">
    <text evidence="5">The sequence shown here is derived from an EMBL/GenBank/DDBJ whole genome shotgun (WGS) entry which is preliminary data.</text>
</comment>
<dbReference type="Gene3D" id="3.90.120.10">
    <property type="entry name" value="DNA Methylase, subunit A, domain 2"/>
    <property type="match status" value="1"/>
</dbReference>
<dbReference type="Gene3D" id="3.40.50.150">
    <property type="entry name" value="Vaccinia Virus protein VP39"/>
    <property type="match status" value="1"/>
</dbReference>
<dbReference type="InterPro" id="IPR029063">
    <property type="entry name" value="SAM-dependent_MTases_sf"/>
</dbReference>
<evidence type="ECO:0000256" key="3">
    <source>
        <dbReference type="ARBA" id="ARBA00022747"/>
    </source>
</evidence>
<protein>
    <submittedName>
        <fullName evidence="5">Site-specific DNA-cytosine methylase</fullName>
    </submittedName>
</protein>
<dbReference type="GO" id="GO:0032259">
    <property type="term" value="P:methylation"/>
    <property type="evidence" value="ECO:0007669"/>
    <property type="project" value="UniProtKB-KW"/>
</dbReference>
<reference evidence="5 6" key="1">
    <citation type="submission" date="2020-08" db="EMBL/GenBank/DDBJ databases">
        <title>Functional genomics of gut bacteria from endangered species of beetles.</title>
        <authorList>
            <person name="Carlos-Shanley C."/>
        </authorList>
    </citation>
    <scope>NUCLEOTIDE SEQUENCE [LARGE SCALE GENOMIC DNA]</scope>
    <source>
        <strain evidence="5 6">S00224</strain>
    </source>
</reference>
<dbReference type="Pfam" id="PF00145">
    <property type="entry name" value="DNA_methylase"/>
    <property type="match status" value="1"/>
</dbReference>
<keyword evidence="6" id="KW-1185">Reference proteome</keyword>
<accession>A0A7W7JXX7</accession>
<dbReference type="EMBL" id="JACHLN010000001">
    <property type="protein sequence ID" value="MBB4837279.1"/>
    <property type="molecule type" value="Genomic_DNA"/>
</dbReference>
<dbReference type="AlphaFoldDB" id="A0A7W7JXX7"/>
<keyword evidence="3" id="KW-0680">Restriction system</keyword>
<dbReference type="Proteomes" id="UP000575241">
    <property type="component" value="Unassembled WGS sequence"/>
</dbReference>
<dbReference type="RefSeq" id="WP_184161571.1">
    <property type="nucleotide sequence ID" value="NZ_JACHLN010000001.1"/>
</dbReference>
<evidence type="ECO:0000313" key="6">
    <source>
        <dbReference type="Proteomes" id="UP000575241"/>
    </source>
</evidence>
<gene>
    <name evidence="5" type="ORF">HNP52_000330</name>
</gene>
<dbReference type="GO" id="GO:0003886">
    <property type="term" value="F:DNA (cytosine-5-)-methyltransferase activity"/>
    <property type="evidence" value="ECO:0007669"/>
    <property type="project" value="UniProtKB-EC"/>
</dbReference>
<dbReference type="SUPFAM" id="SSF53335">
    <property type="entry name" value="S-adenosyl-L-methionine-dependent methyltransferases"/>
    <property type="match status" value="1"/>
</dbReference>
<keyword evidence="1 5" id="KW-0489">Methyltransferase</keyword>
<dbReference type="GO" id="GO:0009307">
    <property type="term" value="P:DNA restriction-modification system"/>
    <property type="evidence" value="ECO:0007669"/>
    <property type="project" value="UniProtKB-KW"/>
</dbReference>
<evidence type="ECO:0000256" key="4">
    <source>
        <dbReference type="ARBA" id="ARBA00047422"/>
    </source>
</evidence>
<sequence>MAALLGSHTSERIVRHAHVFCGIGAGAKGFNMAKARVGNVVARFVCTGGIDVDAGAIRNFERLTGVPGTVMDLFSREQYIAFHGKEPPAGWREATPADIRAALVGPDGVRPDVIFLSAPCKGFSGLLSSKQSLTDKYQALNALTLRGVWLVCEAFKDEPVPAILFENVPRILTRGRWLLDQIGAILRGYTYNCAETVHDCGVLGGLAQSRKRMLLIARQREIIPNFIYEPEKKRLRGVGEVIGKLPMPGDPVAGVMHRMPMLQWKTWVRLALVPAGRDWRALNELAVVDGVLRDYGIVPEQALRDGALGVMGWDEMSGVVIGNQRSPLHGRHSVADPRTNELRSGGYGVLGFEGPVGTVAGESLPSNGKFAVADPRAGGWHNEALGVRAWEDVGRVVAGSSRPANGAHSVADPRYAARDQTLGVAAWAEAAGTVQAKSGPTNGAFSVADPRPGYGAATHGNIMRVSEWDRPSPTVTTGHGPTNGGHAIADPRVDGHPRSVQLGVRAWDATAPCIKGDVSVGTGPYAVQDPRMLGRPRFNNIFRIVPFEDASPAVAGPGGAAGGVCVADPRPLDKDYTTTKYKVTPWEGQSRTVIGASTTGDGAFAVADPRPTHGPHAHQNKMRVVSAEDPAPTITGSDRVGSGALSVADPRPVGFRDGREHFGAGGHYGVVPWAEPAKTVTGQPCSYDRGFNSVADPREAAGEALPALPGPDDRLVAHIIALDGTCHRPFTTLDLASLQSIVDPELTFYRDADGIWHMRTPFELDSKSDAEKREWIGNAVPSESAAEIGGVIGEAILLADLGETFSLSASTIWVSPARVALAVDTQQHAFLMEAGRA</sequence>
<dbReference type="InterPro" id="IPR001525">
    <property type="entry name" value="C5_MeTfrase"/>
</dbReference>
<comment type="catalytic activity">
    <reaction evidence="4">
        <text>a 2'-deoxycytidine in DNA + S-adenosyl-L-methionine = a 5-methyl-2'-deoxycytidine in DNA + S-adenosyl-L-homocysteine + H(+)</text>
        <dbReference type="Rhea" id="RHEA:13681"/>
        <dbReference type="Rhea" id="RHEA-COMP:11369"/>
        <dbReference type="Rhea" id="RHEA-COMP:11370"/>
        <dbReference type="ChEBI" id="CHEBI:15378"/>
        <dbReference type="ChEBI" id="CHEBI:57856"/>
        <dbReference type="ChEBI" id="CHEBI:59789"/>
        <dbReference type="ChEBI" id="CHEBI:85452"/>
        <dbReference type="ChEBI" id="CHEBI:85454"/>
        <dbReference type="EC" id="2.1.1.37"/>
    </reaction>
</comment>